<proteinExistence type="predicted"/>
<keyword evidence="2" id="KW-0812">Transmembrane</keyword>
<evidence type="ECO:0000256" key="2">
    <source>
        <dbReference type="SAM" id="Phobius"/>
    </source>
</evidence>
<organism evidence="3 4">
    <name type="scientific">Penicillium olsonii</name>
    <dbReference type="NCBI Taxonomy" id="99116"/>
    <lineage>
        <taxon>Eukaryota</taxon>
        <taxon>Fungi</taxon>
        <taxon>Dikarya</taxon>
        <taxon>Ascomycota</taxon>
        <taxon>Pezizomycotina</taxon>
        <taxon>Eurotiomycetes</taxon>
        <taxon>Eurotiomycetidae</taxon>
        <taxon>Eurotiales</taxon>
        <taxon>Aspergillaceae</taxon>
        <taxon>Penicillium</taxon>
    </lineage>
</organism>
<accession>A0A9W4I911</accession>
<comment type="caution">
    <text evidence="3">The sequence shown here is derived from an EMBL/GenBank/DDBJ whole genome shotgun (WGS) entry which is preliminary data.</text>
</comment>
<dbReference type="Proteomes" id="UP001153618">
    <property type="component" value="Unassembled WGS sequence"/>
</dbReference>
<keyword evidence="4" id="KW-1185">Reference proteome</keyword>
<sequence>MTRTPSLKSCIRCLILQPQLRSNPTMLPPRSAVGRIPSHIRPANPPQIPRSNIQMRPFTHRTRLLLLSPAPGRPQLPFLSPLAPTRPLPPLSIHLRQHFGRLVSTASRENYKRRVSRGLKLGISFYAILLLFSAIKLGVYQEDIEHSWPTPPEWSWKSRWCLRSAQALQNPEQIGKLMTNWPMVAGYLRELLERLENMEGEGKGIVEQDEGGFLVEGVGRTGLDVSAKSEPWRRGYFQALMGAAKAAENLDGWLTDRKQRISAPAEYVVGPSNPRPKPMPAGQKKVPQEEDCERASPSPESFYMKVLTTKGFDTRQKLDAALAYADWLDFKGLGLTAGDMYTWALDIAANGLNGDASKIIDVKNGLLKNNSGDLPSENILRVSTALAVHNARQGNLPTALSLFTSVLKARRNLPPAADSDLPFSFAPPPKSTNDPFASLFKSLKTVLIPVEYPAPLPSGDGPPRRTPASACEEAGLMTYIGEILYASSTKESGLAWTRDAVDMAESTMVDLSNSADRAARTRCAQCLKVGLENWKTMVSSLVSRAEKEEEESKEQAKGAWYGGERRAQAKTLERRRWEAENTILEDRIRRLFPLLEGESGLDTLAPNSSLFV</sequence>
<gene>
    <name evidence="3" type="ORF">POLS_LOCUS8586</name>
</gene>
<feature type="transmembrane region" description="Helical" evidence="2">
    <location>
        <begin position="121"/>
        <end position="140"/>
    </location>
</feature>
<evidence type="ECO:0000313" key="3">
    <source>
        <dbReference type="EMBL" id="CAG8243092.1"/>
    </source>
</evidence>
<feature type="region of interest" description="Disordered" evidence="1">
    <location>
        <begin position="267"/>
        <end position="297"/>
    </location>
</feature>
<keyword evidence="2" id="KW-1133">Transmembrane helix</keyword>
<dbReference type="AlphaFoldDB" id="A0A9W4I911"/>
<reference evidence="3" key="1">
    <citation type="submission" date="2021-07" db="EMBL/GenBank/DDBJ databases">
        <authorList>
            <person name="Branca A.L. A."/>
        </authorList>
    </citation>
    <scope>NUCLEOTIDE SEQUENCE</scope>
</reference>
<dbReference type="EMBL" id="CAJVOS010000071">
    <property type="protein sequence ID" value="CAG8243092.1"/>
    <property type="molecule type" value="Genomic_DNA"/>
</dbReference>
<evidence type="ECO:0000313" key="4">
    <source>
        <dbReference type="Proteomes" id="UP001153618"/>
    </source>
</evidence>
<protein>
    <recommendedName>
        <fullName evidence="5">MFS maltose permease</fullName>
    </recommendedName>
</protein>
<evidence type="ECO:0000256" key="1">
    <source>
        <dbReference type="SAM" id="MobiDB-lite"/>
    </source>
</evidence>
<evidence type="ECO:0008006" key="5">
    <source>
        <dbReference type="Google" id="ProtNLM"/>
    </source>
</evidence>
<dbReference type="OrthoDB" id="5408102at2759"/>
<keyword evidence="2" id="KW-0472">Membrane</keyword>
<name>A0A9W4I911_PENOL</name>